<sequence>MATEPSSFGEDWGGARFFAGLVTGLVVAVGANYLWFRSGPDGDAFFKPTLVVAAVTAAGGLALQVTSEWRPFGLGCVAGAALSLPAILSAMWCLFLIVGS</sequence>
<dbReference type="Proteomes" id="UP000295453">
    <property type="component" value="Unassembled WGS sequence"/>
</dbReference>
<dbReference type="EMBL" id="SJZJ01000002">
    <property type="protein sequence ID" value="TCJ30783.1"/>
    <property type="molecule type" value="Genomic_DNA"/>
</dbReference>
<accession>A0A4R1CHA0</accession>
<protein>
    <submittedName>
        <fullName evidence="2">Uncharacterized protein</fullName>
    </submittedName>
</protein>
<feature type="transmembrane region" description="Helical" evidence="1">
    <location>
        <begin position="48"/>
        <end position="66"/>
    </location>
</feature>
<evidence type="ECO:0000313" key="3">
    <source>
        <dbReference type="Proteomes" id="UP000295453"/>
    </source>
</evidence>
<name>A0A4R1CHA0_9ACTN</name>
<proteinExistence type="predicted"/>
<comment type="caution">
    <text evidence="2">The sequence shown here is derived from an EMBL/GenBank/DDBJ whole genome shotgun (WGS) entry which is preliminary data.</text>
</comment>
<organism evidence="2 3">
    <name type="scientific">Nocardioides jejuensis</name>
    <dbReference type="NCBI Taxonomy" id="2502782"/>
    <lineage>
        <taxon>Bacteria</taxon>
        <taxon>Bacillati</taxon>
        <taxon>Actinomycetota</taxon>
        <taxon>Actinomycetes</taxon>
        <taxon>Propionibacteriales</taxon>
        <taxon>Nocardioidaceae</taxon>
        <taxon>Nocardioides</taxon>
    </lineage>
</organism>
<feature type="transmembrane region" description="Helical" evidence="1">
    <location>
        <begin position="15"/>
        <end position="36"/>
    </location>
</feature>
<feature type="transmembrane region" description="Helical" evidence="1">
    <location>
        <begin position="72"/>
        <end position="98"/>
    </location>
</feature>
<keyword evidence="1" id="KW-0812">Transmembrane</keyword>
<gene>
    <name evidence="2" type="ORF">EPD65_01735</name>
</gene>
<keyword evidence="1" id="KW-0472">Membrane</keyword>
<keyword evidence="1" id="KW-1133">Transmembrane helix</keyword>
<dbReference type="RefSeq" id="WP_131581355.1">
    <property type="nucleotide sequence ID" value="NZ_SJZJ01000002.1"/>
</dbReference>
<evidence type="ECO:0000256" key="1">
    <source>
        <dbReference type="SAM" id="Phobius"/>
    </source>
</evidence>
<keyword evidence="3" id="KW-1185">Reference proteome</keyword>
<dbReference type="AlphaFoldDB" id="A0A4R1CHA0"/>
<reference evidence="2 3" key="1">
    <citation type="submission" date="2019-03" db="EMBL/GenBank/DDBJ databases">
        <authorList>
            <person name="Kim M.K.M."/>
        </authorList>
    </citation>
    <scope>NUCLEOTIDE SEQUENCE [LARGE SCALE GENOMIC DNA]</scope>
    <source>
        <strain evidence="2 3">18JY15-6</strain>
    </source>
</reference>
<evidence type="ECO:0000313" key="2">
    <source>
        <dbReference type="EMBL" id="TCJ30783.1"/>
    </source>
</evidence>